<sequence>MLNPFEKLNCPPKVEDLIKIVLGRLPKISGNTIKDREIRRLIYYDEQVKRYLNFVNSFPRIDNLHPFYKEALEITAGKSIDNIKICLSIINKTSLTASSILKRYINEIRKSDETLANKLMRQAFGRVSSLLRKRKDCIDWIIDLTKNMKKMKSIDPQMPTVIIAGSPNVGKSTLVSKISSAKPEIANYPFTTKEIHVGHFDINEIKVQVIDTPGILDRPMKERNQIERKAINAIKNLNGIIVFLFDISQQSLYSPKEQFDLLREILEFNKNAIIALNKIDSKDEKLYAEVSKMLRENSLNFMEISAENNIGIDDLKEEIKKRVLEMVKQ</sequence>
<dbReference type="CDD" id="cd01897">
    <property type="entry name" value="NOG"/>
    <property type="match status" value="1"/>
</dbReference>
<protein>
    <submittedName>
        <fullName evidence="3">GTP-binding protein</fullName>
    </submittedName>
</protein>
<dbReference type="InterPro" id="IPR005225">
    <property type="entry name" value="Small_GTP-bd"/>
</dbReference>
<dbReference type="AlphaFoldDB" id="A0A2T9X6J5"/>
<dbReference type="Proteomes" id="UP000245638">
    <property type="component" value="Unassembled WGS sequence"/>
</dbReference>
<dbReference type="Gene3D" id="1.20.120.1190">
    <property type="match status" value="1"/>
</dbReference>
<dbReference type="InterPro" id="IPR031167">
    <property type="entry name" value="G_OBG"/>
</dbReference>
<dbReference type="Gene3D" id="3.40.50.300">
    <property type="entry name" value="P-loop containing nucleotide triphosphate hydrolases"/>
    <property type="match status" value="1"/>
</dbReference>
<gene>
    <name evidence="3" type="ORF">DDW13_04630</name>
</gene>
<evidence type="ECO:0000313" key="3">
    <source>
        <dbReference type="EMBL" id="PVU75665.1"/>
    </source>
</evidence>
<feature type="domain" description="OBG-type G" evidence="2">
    <location>
        <begin position="159"/>
        <end position="324"/>
    </location>
</feature>
<dbReference type="InterPro" id="IPR006073">
    <property type="entry name" value="GTP-bd"/>
</dbReference>
<dbReference type="Pfam" id="PF17835">
    <property type="entry name" value="NOG1_N"/>
    <property type="match status" value="1"/>
</dbReference>
<organism evidence="3 4">
    <name type="scientific">Acidianus hospitalis</name>
    <dbReference type="NCBI Taxonomy" id="563177"/>
    <lineage>
        <taxon>Archaea</taxon>
        <taxon>Thermoproteota</taxon>
        <taxon>Thermoprotei</taxon>
        <taxon>Sulfolobales</taxon>
        <taxon>Sulfolobaceae</taxon>
        <taxon>Acidianus</taxon>
    </lineage>
</organism>
<accession>A0A2T9X6J5</accession>
<dbReference type="NCBIfam" id="TIGR00231">
    <property type="entry name" value="small_GTP"/>
    <property type="match status" value="1"/>
</dbReference>
<evidence type="ECO:0000259" key="2">
    <source>
        <dbReference type="PROSITE" id="PS51710"/>
    </source>
</evidence>
<dbReference type="InterPro" id="IPR027417">
    <property type="entry name" value="P-loop_NTPase"/>
</dbReference>
<dbReference type="PANTHER" id="PTHR45759">
    <property type="entry name" value="NUCLEOLAR GTP-BINDING PROTEIN 1"/>
    <property type="match status" value="1"/>
</dbReference>
<evidence type="ECO:0000256" key="1">
    <source>
        <dbReference type="ARBA" id="ARBA00022741"/>
    </source>
</evidence>
<proteinExistence type="predicted"/>
<name>A0A2T9X6J5_9CREN</name>
<dbReference type="PRINTS" id="PR00326">
    <property type="entry name" value="GTP1OBG"/>
</dbReference>
<dbReference type="SUPFAM" id="SSF52540">
    <property type="entry name" value="P-loop containing nucleoside triphosphate hydrolases"/>
    <property type="match status" value="1"/>
</dbReference>
<reference evidence="3 4" key="1">
    <citation type="journal article" date="2015" name="Appl. Environ. Microbiol.">
        <title>Nanoarchaeota, Their Sulfolobales Host, and Nanoarchaeota Virus Distribution across Yellowstone National Park Hot Springs.</title>
        <authorList>
            <person name="Munson-McGee J.H."/>
            <person name="Field E.K."/>
            <person name="Bateson M."/>
            <person name="Rooney C."/>
            <person name="Stepanauskas R."/>
            <person name="Young M.J."/>
        </authorList>
    </citation>
    <scope>NUCLEOTIDE SEQUENCE [LARGE SCALE GENOMIC DNA]</scope>
    <source>
        <strain evidence="3">SCGC AC-742_N10</strain>
    </source>
</reference>
<comment type="caution">
    <text evidence="3">The sequence shown here is derived from an EMBL/GenBank/DDBJ whole genome shotgun (WGS) entry which is preliminary data.</text>
</comment>
<dbReference type="InterPro" id="IPR041623">
    <property type="entry name" value="NOG1_N"/>
</dbReference>
<dbReference type="Pfam" id="PF01926">
    <property type="entry name" value="MMR_HSR1"/>
    <property type="match status" value="1"/>
</dbReference>
<keyword evidence="1" id="KW-0547">Nucleotide-binding</keyword>
<evidence type="ECO:0000313" key="4">
    <source>
        <dbReference type="Proteomes" id="UP000245638"/>
    </source>
</evidence>
<dbReference type="EMBL" id="QEFD01000134">
    <property type="protein sequence ID" value="PVU75665.1"/>
    <property type="molecule type" value="Genomic_DNA"/>
</dbReference>
<dbReference type="GO" id="GO:0005525">
    <property type="term" value="F:GTP binding"/>
    <property type="evidence" value="ECO:0007669"/>
    <property type="project" value="InterPro"/>
</dbReference>
<dbReference type="PROSITE" id="PS51710">
    <property type="entry name" value="G_OBG"/>
    <property type="match status" value="1"/>
</dbReference>